<protein>
    <submittedName>
        <fullName evidence="2">PF07588 family protein</fullName>
    </submittedName>
</protein>
<comment type="caution">
    <text evidence="2">The sequence shown here is derived from an EMBL/GenBank/DDBJ whole genome shotgun (WGS) entry which is preliminary data.</text>
</comment>
<dbReference type="STRING" id="1049789.LEP1GSC050_3025"/>
<evidence type="ECO:0000313" key="3">
    <source>
        <dbReference type="Proteomes" id="UP000015454"/>
    </source>
</evidence>
<dbReference type="EMBL" id="AHMO02000008">
    <property type="protein sequence ID" value="EQA45814.1"/>
    <property type="molecule type" value="Genomic_DNA"/>
</dbReference>
<dbReference type="AlphaFoldDB" id="T0GG45"/>
<dbReference type="InterPro" id="IPR016187">
    <property type="entry name" value="CTDL_fold"/>
</dbReference>
<organism evidence="2 3">
    <name type="scientific">Leptospira broomii serovar Hurstbridge str. 5399</name>
    <dbReference type="NCBI Taxonomy" id="1049789"/>
    <lineage>
        <taxon>Bacteria</taxon>
        <taxon>Pseudomonadati</taxon>
        <taxon>Spirochaetota</taxon>
        <taxon>Spirochaetia</taxon>
        <taxon>Leptospirales</taxon>
        <taxon>Leptospiraceae</taxon>
        <taxon>Leptospira</taxon>
    </lineage>
</organism>
<evidence type="ECO:0000313" key="2">
    <source>
        <dbReference type="EMBL" id="EQA45814.1"/>
    </source>
</evidence>
<dbReference type="InterPro" id="IPR016186">
    <property type="entry name" value="C-type_lectin-like/link_sf"/>
</dbReference>
<keyword evidence="3" id="KW-1185">Reference proteome</keyword>
<name>T0GG45_9LEPT</name>
<feature type="domain" description="DUF1554" evidence="1">
    <location>
        <begin position="171"/>
        <end position="296"/>
    </location>
</feature>
<reference evidence="2" key="1">
    <citation type="submission" date="2013-05" db="EMBL/GenBank/DDBJ databases">
        <authorList>
            <person name="Harkins D.M."/>
            <person name="Durkin A.S."/>
            <person name="Brinkac L.M."/>
            <person name="Haft D.H."/>
            <person name="Selengut J.D."/>
            <person name="Sanka R."/>
            <person name="DePew J."/>
            <person name="Purushe J."/>
            <person name="Hartskeerl R.A."/>
            <person name="Ahmed A."/>
            <person name="van der Linden H."/>
            <person name="Goris M.G.A."/>
            <person name="Vinetz J.M."/>
            <person name="Sutton G.G."/>
            <person name="Nierman W.C."/>
            <person name="Fouts D.E."/>
        </authorList>
    </citation>
    <scope>NUCLEOTIDE SEQUENCE [LARGE SCALE GENOMIC DNA]</scope>
    <source>
        <strain evidence="2">5399</strain>
    </source>
</reference>
<evidence type="ECO:0000259" key="1">
    <source>
        <dbReference type="Pfam" id="PF07588"/>
    </source>
</evidence>
<dbReference type="SUPFAM" id="SSF56436">
    <property type="entry name" value="C-type lectin-like"/>
    <property type="match status" value="1"/>
</dbReference>
<dbReference type="Gene3D" id="3.10.100.10">
    <property type="entry name" value="Mannose-Binding Protein A, subunit A"/>
    <property type="match status" value="1"/>
</dbReference>
<sequence>MNFQGEAKMKLYNFKTLGLLILYVALAIHCNQAKPMQLDSSKSPLGAFLPNIIAAISVTPIRFQSNATVTENSSLVVSIVSTTTLDSPVTYNLSFSSPIMTVSPTSITLSSSSPSATVTIAHAIDNDCLDQNYPLVATQTDKGLSQTLQVATVDIDKCTFVATNQAQGGIGYFGTFGGVPGADAICASEKPASLPGSYKALIIVQTGTVLRAITSTANCGLPSTPNCNNNHNWVLLANTRYYGSDALTLLFKTHAQVPIFYFTSGNLTNPLGMGASGGIWTGLKSDWTETASFQCMTVGTYEEWFPNPYPSYINNAHYGSLSAVDSTSLDTGTAATDCTTVRKNLFCIRQ</sequence>
<gene>
    <name evidence="2" type="ORF">LEP1GSC050_3025</name>
</gene>
<dbReference type="Pfam" id="PF07588">
    <property type="entry name" value="DUF1554"/>
    <property type="match status" value="1"/>
</dbReference>
<proteinExistence type="predicted"/>
<accession>T0GG45</accession>
<dbReference type="Proteomes" id="UP000015454">
    <property type="component" value="Unassembled WGS sequence"/>
</dbReference>
<dbReference type="InterPro" id="IPR011448">
    <property type="entry name" value="DUF1554"/>
</dbReference>